<evidence type="ECO:0000313" key="2">
    <source>
        <dbReference type="EMBL" id="HIK00791.1"/>
    </source>
</evidence>
<name>A0A832V2G4_9ARCH</name>
<dbReference type="EMBL" id="DVAB01000038">
    <property type="protein sequence ID" value="HIK00791.1"/>
    <property type="molecule type" value="Genomic_DNA"/>
</dbReference>
<reference evidence="2 3" key="1">
    <citation type="journal article" name="Nat. Commun.">
        <title>Undinarchaeota illuminate DPANN phylogeny and the impact of gene transfer on archaeal evolution.</title>
        <authorList>
            <person name="Dombrowski N."/>
            <person name="Williams T.A."/>
            <person name="Sun J."/>
            <person name="Woodcroft B.J."/>
            <person name="Lee J.H."/>
            <person name="Minh B.Q."/>
            <person name="Rinke C."/>
            <person name="Spang A."/>
        </authorList>
    </citation>
    <scope>NUCLEOTIDE SEQUENCE [LARGE SCALE GENOMIC DNA]</scope>
    <source>
        <strain evidence="2">MAG_bin1129</strain>
    </source>
</reference>
<dbReference type="InterPro" id="IPR029044">
    <property type="entry name" value="Nucleotide-diphossugar_trans"/>
</dbReference>
<dbReference type="SUPFAM" id="SSF53448">
    <property type="entry name" value="Nucleotide-diphospho-sugar transferases"/>
    <property type="match status" value="1"/>
</dbReference>
<evidence type="ECO:0000313" key="3">
    <source>
        <dbReference type="Proteomes" id="UP000646946"/>
    </source>
</evidence>
<dbReference type="PANTHER" id="PTHR22572">
    <property type="entry name" value="SUGAR-1-PHOSPHATE GUANYL TRANSFERASE"/>
    <property type="match status" value="1"/>
</dbReference>
<protein>
    <submittedName>
        <fullName evidence="2">NTP transferase domain-containing protein</fullName>
    </submittedName>
</protein>
<comment type="caution">
    <text evidence="2">The sequence shown here is derived from an EMBL/GenBank/DDBJ whole genome shotgun (WGS) entry which is preliminary data.</text>
</comment>
<dbReference type="Proteomes" id="UP000646946">
    <property type="component" value="Unassembled WGS sequence"/>
</dbReference>
<keyword evidence="2" id="KW-0808">Transferase</keyword>
<sequence>MQAVILAGGLGTRLRPLTHTTPKPLVPIKGKPFFDYAIELLKEKGIDDFVICSSYLAHKIQDYYKNGKKFGVKITHSIESSPLGTAGAIKNASFYLDDVFFVINGDTYLDIDYRDIYEKFSESDKIAMLVVYTGEENWERTNDTLTKDGKVALYSKDGKDKRVKYVWAGVALFKKVLLDYIQSARAINLEDGIFQKLVEEGEILAYETKTRYYDIGTKERMKRFEEFISKSQGAKK</sequence>
<gene>
    <name evidence="2" type="ORF">H1016_04610</name>
</gene>
<organism evidence="2 3">
    <name type="scientific">Candidatus Naiadarchaeum limnaeum</name>
    <dbReference type="NCBI Taxonomy" id="2756139"/>
    <lineage>
        <taxon>Archaea</taxon>
        <taxon>Candidatus Undinarchaeota</taxon>
        <taxon>Candidatus Undinarchaeia</taxon>
        <taxon>Candidatus Naiadarchaeales</taxon>
        <taxon>Candidatus Naiadarchaeaceae</taxon>
        <taxon>Candidatus Naiadarchaeum</taxon>
    </lineage>
</organism>
<keyword evidence="3" id="KW-1185">Reference proteome</keyword>
<accession>A0A832V2G4</accession>
<evidence type="ECO:0000259" key="1">
    <source>
        <dbReference type="Pfam" id="PF00483"/>
    </source>
</evidence>
<dbReference type="InterPro" id="IPR050486">
    <property type="entry name" value="Mannose-1P_guanyltransferase"/>
</dbReference>
<dbReference type="GO" id="GO:0016740">
    <property type="term" value="F:transferase activity"/>
    <property type="evidence" value="ECO:0007669"/>
    <property type="project" value="UniProtKB-KW"/>
</dbReference>
<proteinExistence type="predicted"/>
<dbReference type="Gene3D" id="3.90.550.10">
    <property type="entry name" value="Spore Coat Polysaccharide Biosynthesis Protein SpsA, Chain A"/>
    <property type="match status" value="1"/>
</dbReference>
<dbReference type="Pfam" id="PF00483">
    <property type="entry name" value="NTP_transferase"/>
    <property type="match status" value="1"/>
</dbReference>
<feature type="domain" description="Nucleotidyl transferase" evidence="1">
    <location>
        <begin position="3"/>
        <end position="226"/>
    </location>
</feature>
<dbReference type="AlphaFoldDB" id="A0A832V2G4"/>
<dbReference type="InterPro" id="IPR005835">
    <property type="entry name" value="NTP_transferase_dom"/>
</dbReference>